<evidence type="ECO:0000256" key="1">
    <source>
        <dbReference type="SAM" id="MobiDB-lite"/>
    </source>
</evidence>
<evidence type="ECO:0000313" key="2">
    <source>
        <dbReference type="EMBL" id="CAD6519813.1"/>
    </source>
</evidence>
<feature type="region of interest" description="Disordered" evidence="1">
    <location>
        <begin position="46"/>
        <end position="69"/>
    </location>
</feature>
<accession>A0ABM8NE82</accession>
<sequence>MKGTLEKSPVTGSNIRKEGVRHQCPQPDAGRTWIEQCVHEYADLPEEGMRSPLWDRPGQQVENISDRHY</sequence>
<dbReference type="Proteomes" id="UP000656319">
    <property type="component" value="Unassembled WGS sequence"/>
</dbReference>
<comment type="caution">
    <text evidence="2">The sequence shown here is derived from an EMBL/GenBank/DDBJ whole genome shotgun (WGS) entry which is preliminary data.</text>
</comment>
<evidence type="ECO:0000313" key="3">
    <source>
        <dbReference type="Proteomes" id="UP000656319"/>
    </source>
</evidence>
<protein>
    <submittedName>
        <fullName evidence="2">Uncharacterized protein</fullName>
    </submittedName>
</protein>
<organism evidence="2 3">
    <name type="scientific">Paraburkholderia hiiakae</name>
    <dbReference type="NCBI Taxonomy" id="1081782"/>
    <lineage>
        <taxon>Bacteria</taxon>
        <taxon>Pseudomonadati</taxon>
        <taxon>Pseudomonadota</taxon>
        <taxon>Betaproteobacteria</taxon>
        <taxon>Burkholderiales</taxon>
        <taxon>Burkholderiaceae</taxon>
        <taxon>Paraburkholderia</taxon>
    </lineage>
</organism>
<keyword evidence="3" id="KW-1185">Reference proteome</keyword>
<reference evidence="2 3" key="1">
    <citation type="submission" date="2020-10" db="EMBL/GenBank/DDBJ databases">
        <authorList>
            <person name="Peeters C."/>
        </authorList>
    </citation>
    <scope>NUCLEOTIDE SEQUENCE [LARGE SCALE GENOMIC DNA]</scope>
    <source>
        <strain evidence="2 3">LMG 27952</strain>
    </source>
</reference>
<feature type="region of interest" description="Disordered" evidence="1">
    <location>
        <begin position="1"/>
        <end position="27"/>
    </location>
</feature>
<gene>
    <name evidence="2" type="ORF">LMG27952_01203</name>
</gene>
<name>A0ABM8NE82_9BURK</name>
<proteinExistence type="predicted"/>
<dbReference type="EMBL" id="CAJHCQ010000002">
    <property type="protein sequence ID" value="CAD6519813.1"/>
    <property type="molecule type" value="Genomic_DNA"/>
</dbReference>